<organism evidence="1 2">
    <name type="scientific">Vibrio diazotrophicus</name>
    <dbReference type="NCBI Taxonomy" id="685"/>
    <lineage>
        <taxon>Bacteria</taxon>
        <taxon>Pseudomonadati</taxon>
        <taxon>Pseudomonadota</taxon>
        <taxon>Gammaproteobacteria</taxon>
        <taxon>Vibrionales</taxon>
        <taxon>Vibrionaceae</taxon>
        <taxon>Vibrio</taxon>
    </lineage>
</organism>
<dbReference type="RefSeq" id="WP_112404107.1">
    <property type="nucleotide sequence ID" value="NZ_QLTR01000014.1"/>
</dbReference>
<comment type="caution">
    <text evidence="1">The sequence shown here is derived from an EMBL/GenBank/DDBJ whole genome shotgun (WGS) entry which is preliminary data.</text>
</comment>
<gene>
    <name evidence="1" type="ORF">DET48_11459</name>
</gene>
<dbReference type="Proteomes" id="UP000248729">
    <property type="component" value="Unassembled WGS sequence"/>
</dbReference>
<protein>
    <submittedName>
        <fullName evidence="1">Uncharacterized protein</fullName>
    </submittedName>
</protein>
<dbReference type="EMBL" id="QLTR01000014">
    <property type="protein sequence ID" value="RAS62664.1"/>
    <property type="molecule type" value="Genomic_DNA"/>
</dbReference>
<evidence type="ECO:0000313" key="1">
    <source>
        <dbReference type="EMBL" id="RAS62664.1"/>
    </source>
</evidence>
<dbReference type="AlphaFoldDB" id="A0A329EIT3"/>
<reference evidence="1 2" key="1">
    <citation type="submission" date="2018-06" db="EMBL/GenBank/DDBJ databases">
        <title>Freshwater and sediment microbial communities from various areas in North America, analyzing microbe dynamics in response to fracking.</title>
        <authorList>
            <person name="Lamendella R."/>
        </authorList>
    </citation>
    <scope>NUCLEOTIDE SEQUENCE [LARGE SCALE GENOMIC DNA]</scope>
    <source>
        <strain evidence="1 2">99A</strain>
    </source>
</reference>
<evidence type="ECO:0000313" key="2">
    <source>
        <dbReference type="Proteomes" id="UP000248729"/>
    </source>
</evidence>
<sequence>MNIEVPTCDKCGGFLVSSADRLNFCENDKCENYLVPNLIVTTFPEKESNPPLADMRGCKSLHEYAVMLEQEVESLQNQLSDAMVGNINITELVAREKELGMKLEGSILHVFAAGFVHHFHAQGATNFLEVEFVDPKEPNERYTLTIQRLKGLRPAIKASLTTDAAIELMNAKNQEEAELAMEKLHELTSTTSIGGNS</sequence>
<accession>A0A329EIT3</accession>
<name>A0A329EIT3_VIBDI</name>
<proteinExistence type="predicted"/>